<dbReference type="PANTHER" id="PTHR43866">
    <property type="entry name" value="MALONATE-SEMIALDEHYDE DEHYDROGENASE"/>
    <property type="match status" value="1"/>
</dbReference>
<comment type="caution">
    <text evidence="9">The sequence shown here is derived from an EMBL/GenBank/DDBJ whole genome shotgun (WGS) entry which is preliminary data.</text>
</comment>
<dbReference type="Gene3D" id="3.40.1280.10">
    <property type="match status" value="1"/>
</dbReference>
<dbReference type="SUPFAM" id="SSF75217">
    <property type="entry name" value="alpha/beta knot"/>
    <property type="match status" value="1"/>
</dbReference>
<dbReference type="InterPro" id="IPR029026">
    <property type="entry name" value="tRNA_m1G_MTases_N"/>
</dbReference>
<keyword evidence="2" id="KW-0489">Methyltransferase</keyword>
<dbReference type="GO" id="GO:0003723">
    <property type="term" value="F:RNA binding"/>
    <property type="evidence" value="ECO:0007669"/>
    <property type="project" value="InterPro"/>
</dbReference>
<evidence type="ECO:0000256" key="3">
    <source>
        <dbReference type="ARBA" id="ARBA00022679"/>
    </source>
</evidence>
<dbReference type="Pfam" id="PF00588">
    <property type="entry name" value="SpoU_methylase"/>
    <property type="match status" value="1"/>
</dbReference>
<organism evidence="9 10">
    <name type="scientific">Cannabis sativa</name>
    <name type="common">Hemp</name>
    <name type="synonym">Marijuana</name>
    <dbReference type="NCBI Taxonomy" id="3483"/>
    <lineage>
        <taxon>Eukaryota</taxon>
        <taxon>Viridiplantae</taxon>
        <taxon>Streptophyta</taxon>
        <taxon>Embryophyta</taxon>
        <taxon>Tracheophyta</taxon>
        <taxon>Spermatophyta</taxon>
        <taxon>Magnoliopsida</taxon>
        <taxon>eudicotyledons</taxon>
        <taxon>Gunneridae</taxon>
        <taxon>Pentapetalae</taxon>
        <taxon>rosids</taxon>
        <taxon>fabids</taxon>
        <taxon>Rosales</taxon>
        <taxon>Cannabaceae</taxon>
        <taxon>Cannabis</taxon>
    </lineage>
</organism>
<feature type="region of interest" description="Disordered" evidence="6">
    <location>
        <begin position="678"/>
        <end position="787"/>
    </location>
</feature>
<accession>A0A7J6I3K6</accession>
<dbReference type="SUPFAM" id="SSF53720">
    <property type="entry name" value="ALDH-like"/>
    <property type="match status" value="1"/>
</dbReference>
<reference evidence="9 10" key="1">
    <citation type="journal article" date="2020" name="bioRxiv">
        <title>Sequence and annotation of 42 cannabis genomes reveals extensive copy number variation in cannabinoid synthesis and pathogen resistance genes.</title>
        <authorList>
            <person name="Mckernan K.J."/>
            <person name="Helbert Y."/>
            <person name="Kane L.T."/>
            <person name="Ebling H."/>
            <person name="Zhang L."/>
            <person name="Liu B."/>
            <person name="Eaton Z."/>
            <person name="Mclaughlin S."/>
            <person name="Kingan S."/>
            <person name="Baybayan P."/>
            <person name="Concepcion G."/>
            <person name="Jordan M."/>
            <person name="Riva A."/>
            <person name="Barbazuk W."/>
            <person name="Harkins T."/>
        </authorList>
    </citation>
    <scope>NUCLEOTIDE SEQUENCE [LARGE SCALE GENOMIC DNA]</scope>
    <source>
        <strain evidence="10">cv. Jamaican Lion 4</strain>
        <tissue evidence="9">Leaf</tissue>
    </source>
</reference>
<dbReference type="InterPro" id="IPR029064">
    <property type="entry name" value="Ribosomal_eL30-like_sf"/>
</dbReference>
<dbReference type="GO" id="GO:0005739">
    <property type="term" value="C:mitochondrion"/>
    <property type="evidence" value="ECO:0007669"/>
    <property type="project" value="TreeGrafter"/>
</dbReference>
<keyword evidence="10" id="KW-1185">Reference proteome</keyword>
<evidence type="ECO:0000256" key="6">
    <source>
        <dbReference type="SAM" id="MobiDB-lite"/>
    </source>
</evidence>
<dbReference type="Gene3D" id="3.40.309.10">
    <property type="entry name" value="Aldehyde Dehydrogenase, Chain A, domain 2"/>
    <property type="match status" value="1"/>
</dbReference>
<evidence type="ECO:0000313" key="10">
    <source>
        <dbReference type="Proteomes" id="UP000583929"/>
    </source>
</evidence>
<dbReference type="Gene3D" id="3.30.1330.30">
    <property type="match status" value="1"/>
</dbReference>
<dbReference type="InterPro" id="IPR016161">
    <property type="entry name" value="Ald_DH/histidinol_DH"/>
</dbReference>
<dbReference type="GO" id="GO:0006396">
    <property type="term" value="P:RNA processing"/>
    <property type="evidence" value="ECO:0007669"/>
    <property type="project" value="InterPro"/>
</dbReference>
<dbReference type="InterPro" id="IPR016163">
    <property type="entry name" value="Ald_DH_C"/>
</dbReference>
<evidence type="ECO:0000256" key="2">
    <source>
        <dbReference type="ARBA" id="ARBA00022603"/>
    </source>
</evidence>
<dbReference type="InterPro" id="IPR016162">
    <property type="entry name" value="Ald_DH_N"/>
</dbReference>
<dbReference type="InterPro" id="IPR029028">
    <property type="entry name" value="Alpha/beta_knot_MTases"/>
</dbReference>
<keyword evidence="5" id="KW-0520">NAD</keyword>
<dbReference type="InterPro" id="IPR015590">
    <property type="entry name" value="Aldehyde_DH_dom"/>
</dbReference>
<protein>
    <recommendedName>
        <fullName evidence="1">methylmalonate-semialdehyde dehydrogenase (CoA acylating)</fullName>
        <ecNumber evidence="1">1.2.1.27</ecNumber>
    </recommendedName>
</protein>
<dbReference type="CDD" id="cd07085">
    <property type="entry name" value="ALDH_F6_MMSDH"/>
    <property type="match status" value="1"/>
</dbReference>
<evidence type="ECO:0000256" key="1">
    <source>
        <dbReference type="ARBA" id="ARBA00013048"/>
    </source>
</evidence>
<dbReference type="GO" id="GO:0004491">
    <property type="term" value="F:methylmalonate-semialdehyde dehydrogenase (acylating, NAD) activity"/>
    <property type="evidence" value="ECO:0007669"/>
    <property type="project" value="UniProtKB-EC"/>
</dbReference>
<dbReference type="GO" id="GO:0006574">
    <property type="term" value="P:L-valine catabolic process"/>
    <property type="evidence" value="ECO:0007669"/>
    <property type="project" value="TreeGrafter"/>
</dbReference>
<dbReference type="Gene3D" id="3.40.605.10">
    <property type="entry name" value="Aldehyde Dehydrogenase, Chain A, domain 1"/>
    <property type="match status" value="1"/>
</dbReference>
<feature type="region of interest" description="Disordered" evidence="6">
    <location>
        <begin position="166"/>
        <end position="189"/>
    </location>
</feature>
<dbReference type="Pfam" id="PF00171">
    <property type="entry name" value="Aldedh"/>
    <property type="match status" value="1"/>
</dbReference>
<dbReference type="GO" id="GO:0006210">
    <property type="term" value="P:thymine catabolic process"/>
    <property type="evidence" value="ECO:0007669"/>
    <property type="project" value="TreeGrafter"/>
</dbReference>
<dbReference type="PANTHER" id="PTHR43866:SF1">
    <property type="entry name" value="METHYLMALONATE-SEMIALDEHYDE DEHYDROGENASE (COA ACYLATING)"/>
    <property type="match status" value="1"/>
</dbReference>
<dbReference type="NCBIfam" id="TIGR01722">
    <property type="entry name" value="MMSDH"/>
    <property type="match status" value="1"/>
</dbReference>
<evidence type="ECO:0000259" key="7">
    <source>
        <dbReference type="Pfam" id="PF00171"/>
    </source>
</evidence>
<evidence type="ECO:0000313" key="9">
    <source>
        <dbReference type="EMBL" id="KAF4402162.1"/>
    </source>
</evidence>
<keyword evidence="3" id="KW-0808">Transferase</keyword>
<proteinExistence type="predicted"/>
<dbReference type="SUPFAM" id="SSF55315">
    <property type="entry name" value="L30e-like"/>
    <property type="match status" value="1"/>
</dbReference>
<dbReference type="Proteomes" id="UP000583929">
    <property type="component" value="Unassembled WGS sequence"/>
</dbReference>
<dbReference type="FunFam" id="3.40.309.10:FF:000002">
    <property type="entry name" value="Methylmalonate-semialdehyde dehydrogenase (Acylating)"/>
    <property type="match status" value="1"/>
</dbReference>
<evidence type="ECO:0000256" key="5">
    <source>
        <dbReference type="ARBA" id="ARBA00023027"/>
    </source>
</evidence>
<evidence type="ECO:0000259" key="8">
    <source>
        <dbReference type="Pfam" id="PF00588"/>
    </source>
</evidence>
<dbReference type="InterPro" id="IPR001537">
    <property type="entry name" value="SpoU_MeTrfase"/>
</dbReference>
<dbReference type="InterPro" id="IPR010061">
    <property type="entry name" value="MeMal-semiAld_DH"/>
</dbReference>
<dbReference type="GO" id="GO:0008173">
    <property type="term" value="F:RNA methyltransferase activity"/>
    <property type="evidence" value="ECO:0007669"/>
    <property type="project" value="InterPro"/>
</dbReference>
<dbReference type="EMBL" id="JAATIQ010000009">
    <property type="protein sequence ID" value="KAF4402162.1"/>
    <property type="molecule type" value="Genomic_DNA"/>
</dbReference>
<feature type="compositionally biased region" description="Polar residues" evidence="6">
    <location>
        <begin position="830"/>
        <end position="845"/>
    </location>
</feature>
<dbReference type="CDD" id="cd18095">
    <property type="entry name" value="SpoU-like_rRNA-MTase"/>
    <property type="match status" value="1"/>
</dbReference>
<dbReference type="FunFam" id="3.40.605.10:FF:000003">
    <property type="entry name" value="Methylmalonate-semialdehyde dehydrogenase [acylating]"/>
    <property type="match status" value="1"/>
</dbReference>
<feature type="region of interest" description="Disordered" evidence="6">
    <location>
        <begin position="805"/>
        <end position="845"/>
    </location>
</feature>
<name>A0A7J6I3K6_CANSA</name>
<keyword evidence="4" id="KW-0560">Oxidoreductase</keyword>
<feature type="compositionally biased region" description="Polar residues" evidence="6">
    <location>
        <begin position="706"/>
        <end position="733"/>
    </location>
</feature>
<dbReference type="FunFam" id="3.40.1280.10:FF:000027">
    <property type="entry name" value="Putative tRNA/rRNA methyltransferase YsgA"/>
    <property type="match status" value="1"/>
</dbReference>
<feature type="domain" description="tRNA/rRNA methyltransferase SpoU type" evidence="8">
    <location>
        <begin position="1277"/>
        <end position="1424"/>
    </location>
</feature>
<gene>
    <name evidence="9" type="ORF">G4B88_017674</name>
</gene>
<dbReference type="GO" id="GO:0032259">
    <property type="term" value="P:methylation"/>
    <property type="evidence" value="ECO:0007669"/>
    <property type="project" value="UniProtKB-KW"/>
</dbReference>
<feature type="domain" description="Aldehyde dehydrogenase" evidence="7">
    <location>
        <begin position="207"/>
        <end position="662"/>
    </location>
</feature>
<evidence type="ECO:0000256" key="4">
    <source>
        <dbReference type="ARBA" id="ARBA00023002"/>
    </source>
</evidence>
<sequence length="1430" mass="156980">MLPPQPGTFEDREDLIKYVRDFGASQGYVVTIKKSRKDRRVILGCDRGGVYRNRRKIDESKRKRKASSRLINCPFEAIGKKEDDLWVLAVKNGEHNHEALKDMSEHPYSRRFTEEEVRQIKVMTEAGVKPRQVLKALKQSNPELQSTPRHLYNLKAKIRQGTVSEKSFNSWRPNRSVPVNTSTSNTERTTMQNNQPLKVPNFVGGKFVDSHASSVVDVINPATQEVVSQVPISTYEEFKAAVSSAKQAFPLWKNTPITTRQRIMFKLQELISRDIDKLSMNITMEQGKTSKDAHGDVLRGLEVVEHACGMGNLQMGEFVPNSSNGIDTYCIREPLGVCAGICPFNFPAMTPLWMFPIAVTCGNTFVLKPCENNPGASLMLASLATEAGLPDGVLNVVHGAHDIVNYICDDDDIKAISFVGSNTAGMHVYARAASRGKRVQSNIGGKNLAIIMPDASVDTTLNALVAAGFGDAGVATSTAIFVRGSIPWEKELVDRAKALKVNVGTDPNADLGPVITKEAKDRICRLVHNSLESGARLLLDGRKVVVPGYENGSFIGPTILSDITTNMDCYKEEMFGPILLCMQVDSLEEAIMIVNRSRYVNGASVFTTSGISARKFQNEVDVGLVGINVSVPVPLPFSSFSGSKASFSGKSGVQFYTQIKTVAQQWKDLSSLVLPVAVPPPSEKDMTRRAACSALPSSTDRDSASQRESPSLHSESETDSPSHGVSLPITSSEVDLPNPGVSSVSSTADRDLPSRGVYLPPASERELSNGEMSLALPPTERDLPNQGVSITSTQLSERMYMPQASRWDEASHPTSQRNDALPPSSERIHTATSQRSDNTSLASQRTDINMALTPERVYIPVSHDTVGSMSHRSDNVAASSHQADANVHPSSERVYMLTTSHLGDSTSQTFQRSDGMFTTSGRLYMPATSHRSDHIGSSTQRNNIALHSERIYMSSASQRNDNLAAVSQSSDSMPSTSERMYLSSIAQRNTAMPPTSERLYIHAKDSQSLPSSQRTDSRAIYILGNQEPVNKMILVVSKKLLIFVESSWMFLLGVGYLLGTTHNSPEAKKFTRGEKRKCNKSTEKGEKMLCMNTALLTTYPSKLRVWNSSELSIPERRTHFHNNSYSENNHGEVSLVGSKIPLPAHVKSITSTSNPFVKHCLKLRLSSSYRHTYGSVLVVGATPIREIYKFQESLHEKTVRMDCLLVLDKAEIPEEIGGFSARTVRVSNAVMKKLSGLQSTESIEVIGLMSIPTSFFNLDDQQQEAGCERWFPVAHRILVLDGIQDPGNLGTLVRSAMAFKWGGIFLLPGCCDPFNDKAIRASRGASFQLPIVCGSWFHLQNLISEFQAKMLAAHPDSRDETKPVFQLSQKLADSYSNLPLCLVLGSEGGGLSEKSRHECELVSIPMAGQFESLNVSVAGGILLYMLQPRN</sequence>
<dbReference type="EC" id="1.2.1.27" evidence="1"/>